<evidence type="ECO:0000313" key="4">
    <source>
        <dbReference type="Proteomes" id="UP001221898"/>
    </source>
</evidence>
<dbReference type="Pfam" id="PF23081">
    <property type="entry name" value="HTH_KIF26A_B_1st"/>
    <property type="match status" value="1"/>
</dbReference>
<dbReference type="EMBL" id="JAINUG010000141">
    <property type="protein sequence ID" value="KAJ8393057.1"/>
    <property type="molecule type" value="Genomic_DNA"/>
</dbReference>
<evidence type="ECO:0000313" key="3">
    <source>
        <dbReference type="EMBL" id="KAJ8393057.1"/>
    </source>
</evidence>
<feature type="compositionally biased region" description="Polar residues" evidence="1">
    <location>
        <begin position="245"/>
        <end position="254"/>
    </location>
</feature>
<comment type="caution">
    <text evidence="3">The sequence shown here is derived from an EMBL/GenBank/DDBJ whole genome shotgun (WGS) entry which is preliminary data.</text>
</comment>
<feature type="region of interest" description="Disordered" evidence="1">
    <location>
        <begin position="34"/>
        <end position="55"/>
    </location>
</feature>
<dbReference type="PANTHER" id="PTHR21608:SF8">
    <property type="entry name" value="KINESIN-LIKE PROTEIN KIF26B"/>
    <property type="match status" value="1"/>
</dbReference>
<feature type="region of interest" description="Disordered" evidence="1">
    <location>
        <begin position="198"/>
        <end position="254"/>
    </location>
</feature>
<organism evidence="3 4">
    <name type="scientific">Aldrovandia affinis</name>
    <dbReference type="NCBI Taxonomy" id="143900"/>
    <lineage>
        <taxon>Eukaryota</taxon>
        <taxon>Metazoa</taxon>
        <taxon>Chordata</taxon>
        <taxon>Craniata</taxon>
        <taxon>Vertebrata</taxon>
        <taxon>Euteleostomi</taxon>
        <taxon>Actinopterygii</taxon>
        <taxon>Neopterygii</taxon>
        <taxon>Teleostei</taxon>
        <taxon>Notacanthiformes</taxon>
        <taxon>Halosauridae</taxon>
        <taxon>Aldrovandia</taxon>
    </lineage>
</organism>
<feature type="compositionally biased region" description="Polar residues" evidence="1">
    <location>
        <begin position="344"/>
        <end position="356"/>
    </location>
</feature>
<dbReference type="PANTHER" id="PTHR21608">
    <property type="entry name" value="KINESIN-LIKE PROTEIN CG14535"/>
    <property type="match status" value="1"/>
</dbReference>
<dbReference type="GO" id="GO:0003777">
    <property type="term" value="F:microtubule motor activity"/>
    <property type="evidence" value="ECO:0007669"/>
    <property type="project" value="InterPro"/>
</dbReference>
<dbReference type="InterPro" id="IPR057090">
    <property type="entry name" value="HTH_KIF26A_B_1st"/>
</dbReference>
<accession>A0AAD7WDI9</accession>
<feature type="region of interest" description="Disordered" evidence="1">
    <location>
        <begin position="341"/>
        <end position="365"/>
    </location>
</feature>
<name>A0AAD7WDI9_9TELE</name>
<sequence length="365" mass="38593">MCGFRFEQTPFSLPRAGAVITWIRAPCGYRLHTRPSRSEAGRGGGGKEASSGHRYSVASVPSPLLRSLQEVTENVIRLLLQMEDPATSLIDPSFPVLLHDKLQVPNSTRKAWNERDSRCDVCATHLNQLKQEAIHMVLTLEQGDTSPGSPPPLGALVGSRSAPQGPPRDWAYLPSAYHTSSSSSTSTAAAATSTTTTTSFYTGYPKHGAKPNTLGVGNGVEKKNGSPGHAGKPGAQPPHPPVSPGNGNSNILGSTALQPHQYLDGTWSMSRANGVTLYPYQISQMISEGCREGLTEAALNRYNADRLPPYTFPAPQVPLVTTAPPSGTSAAASFFASPGCHPSSIVTPTDSTQQGHTEAESRNGS</sequence>
<feature type="region of interest" description="Disordered" evidence="1">
    <location>
        <begin position="142"/>
        <end position="174"/>
    </location>
</feature>
<evidence type="ECO:0000256" key="1">
    <source>
        <dbReference type="SAM" id="MobiDB-lite"/>
    </source>
</evidence>
<dbReference type="Proteomes" id="UP001221898">
    <property type="component" value="Unassembled WGS sequence"/>
</dbReference>
<evidence type="ECO:0000259" key="2">
    <source>
        <dbReference type="Pfam" id="PF23081"/>
    </source>
</evidence>
<reference evidence="3" key="1">
    <citation type="journal article" date="2023" name="Science">
        <title>Genome structures resolve the early diversification of teleost fishes.</title>
        <authorList>
            <person name="Parey E."/>
            <person name="Louis A."/>
            <person name="Montfort J."/>
            <person name="Bouchez O."/>
            <person name="Roques C."/>
            <person name="Iampietro C."/>
            <person name="Lluch J."/>
            <person name="Castinel A."/>
            <person name="Donnadieu C."/>
            <person name="Desvignes T."/>
            <person name="Floi Bucao C."/>
            <person name="Jouanno E."/>
            <person name="Wen M."/>
            <person name="Mejri S."/>
            <person name="Dirks R."/>
            <person name="Jansen H."/>
            <person name="Henkel C."/>
            <person name="Chen W.J."/>
            <person name="Zahm M."/>
            <person name="Cabau C."/>
            <person name="Klopp C."/>
            <person name="Thompson A.W."/>
            <person name="Robinson-Rechavi M."/>
            <person name="Braasch I."/>
            <person name="Lecointre G."/>
            <person name="Bobe J."/>
            <person name="Postlethwait J.H."/>
            <person name="Berthelot C."/>
            <person name="Roest Crollius H."/>
            <person name="Guiguen Y."/>
        </authorList>
    </citation>
    <scope>NUCLEOTIDE SEQUENCE</scope>
    <source>
        <strain evidence="3">NC1722</strain>
    </source>
</reference>
<dbReference type="InterPro" id="IPR027640">
    <property type="entry name" value="Kinesin-like_fam"/>
</dbReference>
<proteinExistence type="predicted"/>
<protein>
    <recommendedName>
        <fullName evidence="2">Kinesin-like protein KIF26A/B helical domain-containing protein</fullName>
    </recommendedName>
</protein>
<gene>
    <name evidence="3" type="ORF">AAFF_G00069610</name>
</gene>
<keyword evidence="4" id="KW-1185">Reference proteome</keyword>
<dbReference type="AlphaFoldDB" id="A0AAD7WDI9"/>
<feature type="domain" description="Kinesin-like protein KIF26A/B helical" evidence="2">
    <location>
        <begin position="71"/>
        <end position="143"/>
    </location>
</feature>
<dbReference type="GO" id="GO:0007018">
    <property type="term" value="P:microtubule-based movement"/>
    <property type="evidence" value="ECO:0007669"/>
    <property type="project" value="InterPro"/>
</dbReference>